<accession>A0A841MSH7</accession>
<evidence type="ECO:0008006" key="3">
    <source>
        <dbReference type="Google" id="ProtNLM"/>
    </source>
</evidence>
<dbReference type="InterPro" id="IPR011256">
    <property type="entry name" value="Reg_factor_effector_dom_sf"/>
</dbReference>
<protein>
    <recommendedName>
        <fullName evidence="3">GyrI-like small molecule binding domain-containing protein</fullName>
    </recommendedName>
</protein>
<evidence type="ECO:0000313" key="1">
    <source>
        <dbReference type="EMBL" id="MBB6328649.1"/>
    </source>
</evidence>
<organism evidence="1 2">
    <name type="scientific">Algoriphagus iocasae</name>
    <dbReference type="NCBI Taxonomy" id="1836499"/>
    <lineage>
        <taxon>Bacteria</taxon>
        <taxon>Pseudomonadati</taxon>
        <taxon>Bacteroidota</taxon>
        <taxon>Cytophagia</taxon>
        <taxon>Cytophagales</taxon>
        <taxon>Cyclobacteriaceae</taxon>
        <taxon>Algoriphagus</taxon>
    </lineage>
</organism>
<dbReference type="Proteomes" id="UP000588604">
    <property type="component" value="Unassembled WGS sequence"/>
</dbReference>
<dbReference type="AlphaFoldDB" id="A0A841MSH7"/>
<reference evidence="1 2" key="1">
    <citation type="submission" date="2020-08" db="EMBL/GenBank/DDBJ databases">
        <title>Genomic Encyclopedia of Type Strains, Phase IV (KMG-IV): sequencing the most valuable type-strain genomes for metagenomic binning, comparative biology and taxonomic classification.</title>
        <authorList>
            <person name="Goeker M."/>
        </authorList>
    </citation>
    <scope>NUCLEOTIDE SEQUENCE [LARGE SCALE GENOMIC DNA]</scope>
    <source>
        <strain evidence="1 2">DSM 102044</strain>
    </source>
</reference>
<keyword evidence="2" id="KW-1185">Reference proteome</keyword>
<evidence type="ECO:0000313" key="2">
    <source>
        <dbReference type="Proteomes" id="UP000588604"/>
    </source>
</evidence>
<comment type="caution">
    <text evidence="1">The sequence shown here is derived from an EMBL/GenBank/DDBJ whole genome shotgun (WGS) entry which is preliminary data.</text>
</comment>
<dbReference type="RefSeq" id="WP_184497931.1">
    <property type="nucleotide sequence ID" value="NZ_JACIJO010000004.1"/>
</dbReference>
<gene>
    <name evidence="1" type="ORF">FHS59_004305</name>
</gene>
<dbReference type="SUPFAM" id="SSF55136">
    <property type="entry name" value="Probable bacterial effector-binding domain"/>
    <property type="match status" value="1"/>
</dbReference>
<proteinExistence type="predicted"/>
<sequence length="174" mass="19243">MNKKIAIGGLILFVIAFGAYFGFDKLGGNNPIEITLVENKPYSLVGLSYRGTPQDPDLERAFKNVEAQKGLHPGSSLHTIYYSEPAGKLDTMEVFIGIDQNLPIDNFEVLTFDESSYLLASIKGSKWVMPNPTTVQDEIKEYAEKNKLKLSGVFIDKIVSESEVQVIAPILSQN</sequence>
<dbReference type="EMBL" id="JACIJO010000004">
    <property type="protein sequence ID" value="MBB6328649.1"/>
    <property type="molecule type" value="Genomic_DNA"/>
</dbReference>
<name>A0A841MSH7_9BACT</name>